<dbReference type="RefSeq" id="WP_017024633.1">
    <property type="nucleotide sequence ID" value="NZ_AJYK02000061.1"/>
</dbReference>
<feature type="domain" description="Cobalamin biosynthesis protein CobT VWA" evidence="1">
    <location>
        <begin position="368"/>
        <end position="557"/>
    </location>
</feature>
<sequence length="571" mass="65698">MSERTARQKSYLDKSLSAARAISQVSALTYQDQRFYVGDQPVYFLGVHVNDLSFHSKFDMENDLFSLRGKADSISLRLRFSDQTLHLENRPKQDIERLIFDFCEQMRVERLSPDSLPGMKTNLRNNFFYWCQYQHQNGFTETRIGMLLFTCLLVLRSRLFGEAVHHNFEDLIESTRAGIVALIGHELRTLPKCRLNQSEYSTHARELALKIHRMVDEQQALQADQSQNKFEEDIKILSQLALIVDDDIEPSDLEISSSRQNKPIAESQDQYRIFTQEFDQVIQAQALVRDAQLDTFRLSLNHSLTQQHINQYRLASILSHTVKTLENTGHVYQQEEGTIDGKSLHQLITSPMKRQLFYQPSLRPVNHCSISFLLDCSGSMQKHASRTAMLMDTLLTATGLSHIPCEILGFTTSHWNGGKSYQSWLKKKPSNPGRLNDVRHIIFKAENTHWRKAKRSIAALMKADIFKEGIDGEAVNWACQRLKSQTAERKILVVLSDGCPMDTATNTSNHHLYLDNHLRRTIAHWKQNESIEIYGVGIGIDLSSYYAKNIIIDDHENDIFNVCRHIIGLFK</sequence>
<dbReference type="EMBL" id="AJYK02000061">
    <property type="protein sequence ID" value="OEF25534.1"/>
    <property type="molecule type" value="Genomic_DNA"/>
</dbReference>
<dbReference type="SUPFAM" id="SSF53300">
    <property type="entry name" value="vWA-like"/>
    <property type="match status" value="1"/>
</dbReference>
<reference evidence="2 3" key="1">
    <citation type="journal article" date="2012" name="Science">
        <title>Ecological populations of bacteria act as socially cohesive units of antibiotic production and resistance.</title>
        <authorList>
            <person name="Cordero O.X."/>
            <person name="Wildschutte H."/>
            <person name="Kirkup B."/>
            <person name="Proehl S."/>
            <person name="Ngo L."/>
            <person name="Hussain F."/>
            <person name="Le Roux F."/>
            <person name="Mincer T."/>
            <person name="Polz M.F."/>
        </authorList>
    </citation>
    <scope>NUCLEOTIDE SEQUENCE [LARGE SCALE GENOMIC DNA]</scope>
    <source>
        <strain evidence="2 3">1S-45</strain>
    </source>
</reference>
<dbReference type="eggNOG" id="COG4547">
    <property type="taxonomic scope" value="Bacteria"/>
</dbReference>
<dbReference type="InterPro" id="IPR051928">
    <property type="entry name" value="NorD/CobT"/>
</dbReference>
<dbReference type="Pfam" id="PF06213">
    <property type="entry name" value="CobT"/>
    <property type="match status" value="1"/>
</dbReference>
<dbReference type="PANTHER" id="PTHR41248">
    <property type="entry name" value="NORD PROTEIN"/>
    <property type="match status" value="1"/>
</dbReference>
<dbReference type="Proteomes" id="UP000094070">
    <property type="component" value="Unassembled WGS sequence"/>
</dbReference>
<keyword evidence="3" id="KW-1185">Reference proteome</keyword>
<organism evidence="2 3">
    <name type="scientific">Vibrio rumoiensis 1S-45</name>
    <dbReference type="NCBI Taxonomy" id="1188252"/>
    <lineage>
        <taxon>Bacteria</taxon>
        <taxon>Pseudomonadati</taxon>
        <taxon>Pseudomonadota</taxon>
        <taxon>Gammaproteobacteria</taxon>
        <taxon>Vibrionales</taxon>
        <taxon>Vibrionaceae</taxon>
        <taxon>Vibrio</taxon>
    </lineage>
</organism>
<accession>A0A1E5E2A7</accession>
<evidence type="ECO:0000313" key="3">
    <source>
        <dbReference type="Proteomes" id="UP000094070"/>
    </source>
</evidence>
<evidence type="ECO:0000313" key="2">
    <source>
        <dbReference type="EMBL" id="OEF25534.1"/>
    </source>
</evidence>
<dbReference type="PIRSF" id="PIRSF031715">
    <property type="entry name" value="Cob_chel_CobT"/>
    <property type="match status" value="1"/>
</dbReference>
<protein>
    <submittedName>
        <fullName evidence="2">Cobalamin biosynthesis protein CobT</fullName>
    </submittedName>
</protein>
<dbReference type="OrthoDB" id="6395027at2"/>
<name>A0A1E5E2A7_9VIBR</name>
<dbReference type="GO" id="GO:0009236">
    <property type="term" value="P:cobalamin biosynthetic process"/>
    <property type="evidence" value="ECO:0007669"/>
    <property type="project" value="InterPro"/>
</dbReference>
<comment type="caution">
    <text evidence="2">The sequence shown here is derived from an EMBL/GenBank/DDBJ whole genome shotgun (WGS) entry which is preliminary data.</text>
</comment>
<gene>
    <name evidence="2" type="ORF">A1QC_01235</name>
</gene>
<dbReference type="InterPro" id="IPR006538">
    <property type="entry name" value="CobT"/>
</dbReference>
<dbReference type="STRING" id="1188252.A1QC_01235"/>
<dbReference type="Gene3D" id="3.40.50.410">
    <property type="entry name" value="von Willebrand factor, type A domain"/>
    <property type="match status" value="1"/>
</dbReference>
<dbReference type="InterPro" id="IPR025861">
    <property type="entry name" value="CobT_VWA_dom"/>
</dbReference>
<evidence type="ECO:0000259" key="1">
    <source>
        <dbReference type="Pfam" id="PF11775"/>
    </source>
</evidence>
<dbReference type="Pfam" id="PF11775">
    <property type="entry name" value="CobT_C"/>
    <property type="match status" value="1"/>
</dbReference>
<dbReference type="PANTHER" id="PTHR41248:SF1">
    <property type="entry name" value="NORD PROTEIN"/>
    <property type="match status" value="1"/>
</dbReference>
<proteinExistence type="predicted"/>
<dbReference type="AlphaFoldDB" id="A0A1E5E2A7"/>
<dbReference type="InterPro" id="IPR036465">
    <property type="entry name" value="vWFA_dom_sf"/>
</dbReference>